<dbReference type="OrthoDB" id="9810895at2"/>
<dbReference type="RefSeq" id="WP_100369271.1">
    <property type="nucleotide sequence ID" value="NZ_PGTY01000003.1"/>
</dbReference>
<dbReference type="Proteomes" id="UP000228531">
    <property type="component" value="Unassembled WGS sequence"/>
</dbReference>
<dbReference type="EMBL" id="PGTY01000003">
    <property type="protein sequence ID" value="PJI85346.1"/>
    <property type="molecule type" value="Genomic_DNA"/>
</dbReference>
<evidence type="ECO:0000313" key="2">
    <source>
        <dbReference type="EMBL" id="PJI85346.1"/>
    </source>
</evidence>
<keyword evidence="3" id="KW-1185">Reference proteome</keyword>
<evidence type="ECO:0000313" key="3">
    <source>
        <dbReference type="Proteomes" id="UP000228531"/>
    </source>
</evidence>
<feature type="chain" id="PRO_5014863845" description="YpeB-like protein with protease inhibitory function" evidence="1">
    <location>
        <begin position="25"/>
        <end position="104"/>
    </location>
</feature>
<organism evidence="2 3">
    <name type="scientific">Yoonia maricola</name>
    <dbReference type="NCBI Taxonomy" id="420999"/>
    <lineage>
        <taxon>Bacteria</taxon>
        <taxon>Pseudomonadati</taxon>
        <taxon>Pseudomonadota</taxon>
        <taxon>Alphaproteobacteria</taxon>
        <taxon>Rhodobacterales</taxon>
        <taxon>Paracoccaceae</taxon>
        <taxon>Yoonia</taxon>
    </lineage>
</organism>
<evidence type="ECO:0000256" key="1">
    <source>
        <dbReference type="SAM" id="SignalP"/>
    </source>
</evidence>
<evidence type="ECO:0008006" key="4">
    <source>
        <dbReference type="Google" id="ProtNLM"/>
    </source>
</evidence>
<protein>
    <recommendedName>
        <fullName evidence="4">YpeB-like protein with protease inhibitory function</fullName>
    </recommendedName>
</protein>
<accession>A0A2M8W329</accession>
<name>A0A2M8W329_9RHOB</name>
<comment type="caution">
    <text evidence="2">The sequence shown here is derived from an EMBL/GenBank/DDBJ whole genome shotgun (WGS) entry which is preliminary data.</text>
</comment>
<dbReference type="AlphaFoldDB" id="A0A2M8W329"/>
<feature type="signal peptide" evidence="1">
    <location>
        <begin position="1"/>
        <end position="24"/>
    </location>
</feature>
<gene>
    <name evidence="2" type="ORF">BC777_3347</name>
</gene>
<sequence>MKRTFFLMSFGIGAMMIAAQQTQAQSNNCAEHDIVVERLAQAYGESRQSIGLGSDNAVVEVFASMDTGSWTITVTRPGGPTCLVAAGQAYQYLNEPLANFDSQS</sequence>
<reference evidence="2 3" key="1">
    <citation type="submission" date="2017-11" db="EMBL/GenBank/DDBJ databases">
        <title>Genomic Encyclopedia of Archaeal and Bacterial Type Strains, Phase II (KMG-II): From Individual Species to Whole Genera.</title>
        <authorList>
            <person name="Goeker M."/>
        </authorList>
    </citation>
    <scope>NUCLEOTIDE SEQUENCE [LARGE SCALE GENOMIC DNA]</scope>
    <source>
        <strain evidence="2 3">DSM 29128</strain>
    </source>
</reference>
<proteinExistence type="predicted"/>
<keyword evidence="1" id="KW-0732">Signal</keyword>